<sequence length="142" mass="15770">MAGNYSYKDLDKLRYILFIVSLSVMTGHDLFPHCDVFEHVDGLENGMTQNVPESPLSQVGDLFSSMQHARGQNSLEYVVEAGELASVEAGASTPLFGLEIFADNGFIGYANRKKQRFRDPVLFKPGYVSHFFSLRGPPSVFS</sequence>
<evidence type="ECO:0000313" key="1">
    <source>
        <dbReference type="EMBL" id="BDD12744.1"/>
    </source>
</evidence>
<organism evidence="1 2">
    <name type="scientific">Fulvitalea axinellae</name>
    <dbReference type="NCBI Taxonomy" id="1182444"/>
    <lineage>
        <taxon>Bacteria</taxon>
        <taxon>Pseudomonadati</taxon>
        <taxon>Bacteroidota</taxon>
        <taxon>Cytophagia</taxon>
        <taxon>Cytophagales</taxon>
        <taxon>Persicobacteraceae</taxon>
        <taxon>Fulvitalea</taxon>
    </lineage>
</organism>
<dbReference type="AlphaFoldDB" id="A0AAU9D2B6"/>
<gene>
    <name evidence="1" type="ORF">FUAX_51760</name>
</gene>
<dbReference type="EMBL" id="AP025320">
    <property type="protein sequence ID" value="BDD12744.1"/>
    <property type="molecule type" value="Genomic_DNA"/>
</dbReference>
<dbReference type="Proteomes" id="UP001348817">
    <property type="component" value="Plasmid pFA6"/>
</dbReference>
<reference evidence="1 2" key="1">
    <citation type="submission" date="2021-12" db="EMBL/GenBank/DDBJ databases">
        <title>Genome sequencing of bacteria with rrn-lacking chromosome and rrn-plasmid.</title>
        <authorList>
            <person name="Anda M."/>
            <person name="Iwasaki W."/>
        </authorList>
    </citation>
    <scope>NUCLEOTIDE SEQUENCE [LARGE SCALE GENOMIC DNA]</scope>
    <source>
        <strain evidence="1 2">DSM 100852</strain>
        <plasmid evidence="1 2">pFA6</plasmid>
    </source>
</reference>
<name>A0AAU9D2B6_9BACT</name>
<keyword evidence="2" id="KW-1185">Reference proteome</keyword>
<keyword evidence="1" id="KW-0614">Plasmid</keyword>
<geneLocation type="plasmid" evidence="1 2">
    <name>pFA6</name>
</geneLocation>
<dbReference type="KEGG" id="fax:FUAX_51760"/>
<proteinExistence type="predicted"/>
<accession>A0AAU9D2B6</accession>
<evidence type="ECO:0000313" key="2">
    <source>
        <dbReference type="Proteomes" id="UP001348817"/>
    </source>
</evidence>
<protein>
    <submittedName>
        <fullName evidence="1">Uncharacterized protein</fullName>
    </submittedName>
</protein>